<evidence type="ECO:0000256" key="1">
    <source>
        <dbReference type="PROSITE-ProRule" id="PRU00047"/>
    </source>
</evidence>
<dbReference type="InterPro" id="IPR001878">
    <property type="entry name" value="Znf_CCHC"/>
</dbReference>
<dbReference type="EMBL" id="JACGWK010001456">
    <property type="protein sequence ID" value="KAL0288265.1"/>
    <property type="molecule type" value="Genomic_DNA"/>
</dbReference>
<gene>
    <name evidence="4" type="ORF">Sangu_2665600</name>
</gene>
<keyword evidence="1" id="KW-0479">Metal-binding</keyword>
<keyword evidence="1" id="KW-0863">Zinc-finger</keyword>
<keyword evidence="1" id="KW-0862">Zinc</keyword>
<name>A0AAW2J3T6_9LAMI</name>
<accession>A0AAW2J3T6</accession>
<dbReference type="AlphaFoldDB" id="A0AAW2J3T6"/>
<dbReference type="PROSITE" id="PS50158">
    <property type="entry name" value="ZF_CCHC"/>
    <property type="match status" value="1"/>
</dbReference>
<dbReference type="Pfam" id="PF22936">
    <property type="entry name" value="Pol_BBD"/>
    <property type="match status" value="1"/>
</dbReference>
<organism evidence="4">
    <name type="scientific">Sesamum angustifolium</name>
    <dbReference type="NCBI Taxonomy" id="2727405"/>
    <lineage>
        <taxon>Eukaryota</taxon>
        <taxon>Viridiplantae</taxon>
        <taxon>Streptophyta</taxon>
        <taxon>Embryophyta</taxon>
        <taxon>Tracheophyta</taxon>
        <taxon>Spermatophyta</taxon>
        <taxon>Magnoliopsida</taxon>
        <taxon>eudicotyledons</taxon>
        <taxon>Gunneridae</taxon>
        <taxon>Pentapetalae</taxon>
        <taxon>asterids</taxon>
        <taxon>lamiids</taxon>
        <taxon>Lamiales</taxon>
        <taxon>Pedaliaceae</taxon>
        <taxon>Sesamum</taxon>
    </lineage>
</organism>
<dbReference type="GO" id="GO:0003676">
    <property type="term" value="F:nucleic acid binding"/>
    <property type="evidence" value="ECO:0007669"/>
    <property type="project" value="InterPro"/>
</dbReference>
<reference evidence="4" key="2">
    <citation type="journal article" date="2024" name="Plant">
        <title>Genomic evolution and insights into agronomic trait innovations of Sesamum species.</title>
        <authorList>
            <person name="Miao H."/>
            <person name="Wang L."/>
            <person name="Qu L."/>
            <person name="Liu H."/>
            <person name="Sun Y."/>
            <person name="Le M."/>
            <person name="Wang Q."/>
            <person name="Wei S."/>
            <person name="Zheng Y."/>
            <person name="Lin W."/>
            <person name="Duan Y."/>
            <person name="Cao H."/>
            <person name="Xiong S."/>
            <person name="Wang X."/>
            <person name="Wei L."/>
            <person name="Li C."/>
            <person name="Ma Q."/>
            <person name="Ju M."/>
            <person name="Zhao R."/>
            <person name="Li G."/>
            <person name="Mu C."/>
            <person name="Tian Q."/>
            <person name="Mei H."/>
            <person name="Zhang T."/>
            <person name="Gao T."/>
            <person name="Zhang H."/>
        </authorList>
    </citation>
    <scope>NUCLEOTIDE SEQUENCE</scope>
    <source>
        <strain evidence="4">G01</strain>
    </source>
</reference>
<evidence type="ECO:0000313" key="4">
    <source>
        <dbReference type="EMBL" id="KAL0288265.1"/>
    </source>
</evidence>
<proteinExistence type="predicted"/>
<dbReference type="InterPro" id="IPR054722">
    <property type="entry name" value="PolX-like_BBD"/>
</dbReference>
<sequence length="185" mass="21251">MHQVQPNSKVNYVSEKNKNTNPNGVGKKRKSFDIDSNKRHVTCYNCRKKGHIKKYCHFRKKQKTFGMLNVQVAETNVEEIIAIISNLHISMVTELNMATTVKSFDWWYDLELRFMFVMKNQFKHYEDATEGQQVLTGNANTPIVLSKGNTEVQFTSGKKRLLTNVLHVLEICKNLVSAAILSKKA</sequence>
<feature type="domain" description="CCHC-type" evidence="3">
    <location>
        <begin position="43"/>
        <end position="56"/>
    </location>
</feature>
<dbReference type="InterPro" id="IPR036875">
    <property type="entry name" value="Znf_CCHC_sf"/>
</dbReference>
<feature type="region of interest" description="Disordered" evidence="2">
    <location>
        <begin position="1"/>
        <end position="31"/>
    </location>
</feature>
<evidence type="ECO:0000259" key="3">
    <source>
        <dbReference type="PROSITE" id="PS50158"/>
    </source>
</evidence>
<feature type="compositionally biased region" description="Polar residues" evidence="2">
    <location>
        <begin position="1"/>
        <end position="11"/>
    </location>
</feature>
<dbReference type="PANTHER" id="PTHR47592">
    <property type="entry name" value="PBF68 PROTEIN"/>
    <property type="match status" value="1"/>
</dbReference>
<comment type="caution">
    <text evidence="4">The sequence shown here is derived from an EMBL/GenBank/DDBJ whole genome shotgun (WGS) entry which is preliminary data.</text>
</comment>
<dbReference type="GO" id="GO:0008270">
    <property type="term" value="F:zinc ion binding"/>
    <property type="evidence" value="ECO:0007669"/>
    <property type="project" value="UniProtKB-KW"/>
</dbReference>
<dbReference type="Gene3D" id="4.10.60.10">
    <property type="entry name" value="Zinc finger, CCHC-type"/>
    <property type="match status" value="1"/>
</dbReference>
<evidence type="ECO:0000256" key="2">
    <source>
        <dbReference type="SAM" id="MobiDB-lite"/>
    </source>
</evidence>
<dbReference type="SUPFAM" id="SSF57756">
    <property type="entry name" value="Retrovirus zinc finger-like domains"/>
    <property type="match status" value="1"/>
</dbReference>
<reference evidence="4" key="1">
    <citation type="submission" date="2020-06" db="EMBL/GenBank/DDBJ databases">
        <authorList>
            <person name="Li T."/>
            <person name="Hu X."/>
            <person name="Zhang T."/>
            <person name="Song X."/>
            <person name="Zhang H."/>
            <person name="Dai N."/>
            <person name="Sheng W."/>
            <person name="Hou X."/>
            <person name="Wei L."/>
        </authorList>
    </citation>
    <scope>NUCLEOTIDE SEQUENCE</scope>
    <source>
        <strain evidence="4">G01</strain>
        <tissue evidence="4">Leaf</tissue>
    </source>
</reference>
<protein>
    <recommendedName>
        <fullName evidence="3">CCHC-type domain-containing protein</fullName>
    </recommendedName>
</protein>